<dbReference type="SUPFAM" id="SSF55874">
    <property type="entry name" value="ATPase domain of HSP90 chaperone/DNA topoisomerase II/histidine kinase"/>
    <property type="match status" value="1"/>
</dbReference>
<evidence type="ECO:0008006" key="2">
    <source>
        <dbReference type="Google" id="ProtNLM"/>
    </source>
</evidence>
<dbReference type="Gene3D" id="3.30.565.10">
    <property type="entry name" value="Histidine kinase-like ATPase, C-terminal domain"/>
    <property type="match status" value="1"/>
</dbReference>
<evidence type="ECO:0000313" key="1">
    <source>
        <dbReference type="EMBL" id="KAA6319618.1"/>
    </source>
</evidence>
<dbReference type="InterPro" id="IPR036890">
    <property type="entry name" value="HATPase_C_sf"/>
</dbReference>
<dbReference type="EMBL" id="SNRY01003824">
    <property type="protein sequence ID" value="KAA6319618.1"/>
    <property type="molecule type" value="Genomic_DNA"/>
</dbReference>
<dbReference type="AlphaFoldDB" id="A0A5J4QF91"/>
<dbReference type="Pfam" id="PF13589">
    <property type="entry name" value="HATPase_c_3"/>
    <property type="match status" value="1"/>
</dbReference>
<sequence>MKESFSITPRIIAHFGEDLIKNESIALLELVKSSYDACASVCAIDFHTENGVLESLTITDDGFGMNIKTIKHPPPNGGGFVEKVKACPSAPIEVMCTWSNKPKCCPFFSSFLSCSS</sequence>
<gene>
    <name evidence="1" type="ORF">EZS27_030510</name>
</gene>
<protein>
    <recommendedName>
        <fullName evidence="2">Histidine kinase/HSP90-like ATPase domain-containing protein</fullName>
    </recommendedName>
</protein>
<reference evidence="1" key="1">
    <citation type="submission" date="2019-03" db="EMBL/GenBank/DDBJ databases">
        <title>Single cell metagenomics reveals metabolic interactions within the superorganism composed of flagellate Streblomastix strix and complex community of Bacteroidetes bacteria on its surface.</title>
        <authorList>
            <person name="Treitli S.C."/>
            <person name="Kolisko M."/>
            <person name="Husnik F."/>
            <person name="Keeling P."/>
            <person name="Hampl V."/>
        </authorList>
    </citation>
    <scope>NUCLEOTIDE SEQUENCE</scope>
    <source>
        <strain evidence="1">STM</strain>
    </source>
</reference>
<proteinExistence type="predicted"/>
<organism evidence="1">
    <name type="scientific">termite gut metagenome</name>
    <dbReference type="NCBI Taxonomy" id="433724"/>
    <lineage>
        <taxon>unclassified sequences</taxon>
        <taxon>metagenomes</taxon>
        <taxon>organismal metagenomes</taxon>
    </lineage>
</organism>
<comment type="caution">
    <text evidence="1">The sequence shown here is derived from an EMBL/GenBank/DDBJ whole genome shotgun (WGS) entry which is preliminary data.</text>
</comment>
<name>A0A5J4QF91_9ZZZZ</name>
<accession>A0A5J4QF91</accession>